<dbReference type="Gene3D" id="3.40.50.1980">
    <property type="entry name" value="Nitrogenase molybdenum iron protein domain"/>
    <property type="match status" value="2"/>
</dbReference>
<dbReference type="PANTHER" id="PTHR30535:SF34">
    <property type="entry name" value="MOLYBDATE-BINDING PROTEIN MOLA"/>
    <property type="match status" value="1"/>
</dbReference>
<gene>
    <name evidence="2" type="ORF">RJ40_12090</name>
</gene>
<evidence type="ECO:0000313" key="2">
    <source>
        <dbReference type="EMBL" id="QSZ68181.1"/>
    </source>
</evidence>
<organism evidence="2 3">
    <name type="scientific">Methanofollis aquaemaris</name>
    <dbReference type="NCBI Taxonomy" id="126734"/>
    <lineage>
        <taxon>Archaea</taxon>
        <taxon>Methanobacteriati</taxon>
        <taxon>Methanobacteriota</taxon>
        <taxon>Stenosarchaea group</taxon>
        <taxon>Methanomicrobia</taxon>
        <taxon>Methanomicrobiales</taxon>
        <taxon>Methanomicrobiaceae</taxon>
        <taxon>Methanofollis</taxon>
    </lineage>
</organism>
<dbReference type="Proteomes" id="UP001042704">
    <property type="component" value="Chromosome"/>
</dbReference>
<protein>
    <submittedName>
        <fullName evidence="2">Iron ABC transporter substrate-binding protein</fullName>
    </submittedName>
</protein>
<sequence length="455" mass="49802">MAFLPAGSGISTVAAPLARKYAPRYRPAIHDALEVIYVPERNARHASAALLLAVLLVLSAGCVGSGQGGTAAEPGDSGDESYRTVVDSRGVEVQVPTDIKRVVTVSDGMVEGVMYGLGVEDTIVGVGSTCLQRVYNFTWPSVTGTPIVYEDGMNTASYLNPKLMDLPLVGKSGQAINYESLAALNPDLVIIRLGDCTLRYDDENVQKTIDTIESLGIPLVVLKSSHFTESADVSTIQDEIRIIGLTFGKEAEASRMSAYLEEKIAFITDRTQGISESDRPTVLVFGLSPTARTKGGAGVVYGLDTIEARFIEDLVSAKNAYRDEAYFRTVSAEQVLAIDPDVIVLSTSYGFHPPEELYNAPYYQDLQELKAVKEKRVYSMPYTPCNCDKRLEYPLEVLILAKAAHPDRFDDVDLAEWTMDFYMGLYGVDRRTAENLLEKQWLGWMLEDSGKDGEA</sequence>
<dbReference type="InterPro" id="IPR050902">
    <property type="entry name" value="ABC_Transporter_SBP"/>
</dbReference>
<keyword evidence="3" id="KW-1185">Reference proteome</keyword>
<dbReference type="AlphaFoldDB" id="A0A8A3S975"/>
<dbReference type="EMBL" id="CP036172">
    <property type="protein sequence ID" value="QSZ68181.1"/>
    <property type="molecule type" value="Genomic_DNA"/>
</dbReference>
<dbReference type="SUPFAM" id="SSF53807">
    <property type="entry name" value="Helical backbone' metal receptor"/>
    <property type="match status" value="1"/>
</dbReference>
<dbReference type="PROSITE" id="PS50983">
    <property type="entry name" value="FE_B12_PBP"/>
    <property type="match status" value="1"/>
</dbReference>
<dbReference type="KEGG" id="maqe:RJ40_12090"/>
<reference evidence="2" key="1">
    <citation type="journal article" date="2001" name="Int. J. Syst. Evol. Microbiol.">
        <title>Methanofollis aquaemaris sp. nov., a methanogen isolated from an aquaculture fish pond.</title>
        <authorList>
            <person name="Lai M.C."/>
            <person name="Chen S.C."/>
        </authorList>
    </citation>
    <scope>NUCLEOTIDE SEQUENCE</scope>
    <source>
        <strain evidence="2">N2F9704</strain>
    </source>
</reference>
<evidence type="ECO:0000259" key="1">
    <source>
        <dbReference type="PROSITE" id="PS50983"/>
    </source>
</evidence>
<dbReference type="PANTHER" id="PTHR30535">
    <property type="entry name" value="VITAMIN B12-BINDING PROTEIN"/>
    <property type="match status" value="1"/>
</dbReference>
<evidence type="ECO:0000313" key="3">
    <source>
        <dbReference type="Proteomes" id="UP001042704"/>
    </source>
</evidence>
<name>A0A8A3S975_9EURY</name>
<accession>A0A8A3S975</accession>
<feature type="domain" description="Fe/B12 periplasmic-binding" evidence="1">
    <location>
        <begin position="102"/>
        <end position="408"/>
    </location>
</feature>
<proteinExistence type="predicted"/>
<dbReference type="InterPro" id="IPR002491">
    <property type="entry name" value="ABC_transptr_periplasmic_BD"/>
</dbReference>
<dbReference type="Pfam" id="PF01497">
    <property type="entry name" value="Peripla_BP_2"/>
    <property type="match status" value="1"/>
</dbReference>
<reference evidence="2" key="2">
    <citation type="submission" date="2019-02" db="EMBL/GenBank/DDBJ databases">
        <authorList>
            <person name="Chen S.-C."/>
            <person name="Chien H.-H."/>
            <person name="Lai M.-C."/>
        </authorList>
    </citation>
    <scope>NUCLEOTIDE SEQUENCE</scope>
    <source>
        <strain evidence="2">N2F9704</strain>
    </source>
</reference>